<keyword evidence="2" id="KW-1185">Reference proteome</keyword>
<dbReference type="AlphaFoldDB" id="A0A1R0H680"/>
<evidence type="ECO:0000313" key="1">
    <source>
        <dbReference type="EMBL" id="OLY84647.1"/>
    </source>
</evidence>
<gene>
    <name evidence="1" type="ORF">AYI68_g1182</name>
</gene>
<accession>A0A1R0H680</accession>
<dbReference type="OrthoDB" id="5585331at2759"/>
<dbReference type="Proteomes" id="UP000187455">
    <property type="component" value="Unassembled WGS sequence"/>
</dbReference>
<sequence>MLPYIIPKHRNNSSYIVLVISTFENRKISTYRIYESRLRSVISECITECKIPVVVSKFPLIDGLVSKKLTEFNYSESKQISFQKKNVNSPPDSFNLLNSIAEEPFEEIQTKSHPSLDHFKISPSRGLNVNKCSDSSIPSRPCAIPSSLNPYESIENSMNPEIENDDFLYKNTSIFSHPKNLNPSFTGKPHIERYQDVNFHYTSGISNLDSNSYEKTDSLDSWAKHNNKNSNITSIIDGASFNKLSNNSFISLLKEQNVILKNQMLKNNMIIERAFVDSTPIDNKSHFRFFDVPNKGRSRNSGYNSASDLKKYHLEKNQLFSPGLNLKNSNIQKNKCKNHANNRDVLVKAIKKISSPQPTTGTNSDHLKSYPDYLNPSIVSFLKRIPEKAVANSSNIRNYSRSWGDNSGFTASSNDSSLSGLIDKISNLEATHDSKNVLDLPHLPNIDDHGPIKAVRDIPKLTPNTLKHINSIKRGQI</sequence>
<evidence type="ECO:0000313" key="2">
    <source>
        <dbReference type="Proteomes" id="UP000187455"/>
    </source>
</evidence>
<protein>
    <submittedName>
        <fullName evidence="1">Uncharacterized protein</fullName>
    </submittedName>
</protein>
<proteinExistence type="predicted"/>
<organism evidence="1 2">
    <name type="scientific">Smittium mucronatum</name>
    <dbReference type="NCBI Taxonomy" id="133383"/>
    <lineage>
        <taxon>Eukaryota</taxon>
        <taxon>Fungi</taxon>
        <taxon>Fungi incertae sedis</taxon>
        <taxon>Zoopagomycota</taxon>
        <taxon>Kickxellomycotina</taxon>
        <taxon>Harpellomycetes</taxon>
        <taxon>Harpellales</taxon>
        <taxon>Legeriomycetaceae</taxon>
        <taxon>Smittium</taxon>
    </lineage>
</organism>
<dbReference type="EMBL" id="LSSL01000422">
    <property type="protein sequence ID" value="OLY84647.1"/>
    <property type="molecule type" value="Genomic_DNA"/>
</dbReference>
<name>A0A1R0H680_9FUNG</name>
<comment type="caution">
    <text evidence="1">The sequence shown here is derived from an EMBL/GenBank/DDBJ whole genome shotgun (WGS) entry which is preliminary data.</text>
</comment>
<reference evidence="1 2" key="1">
    <citation type="journal article" date="2016" name="Mol. Biol. Evol.">
        <title>Genome-Wide Survey of Gut Fungi (Harpellales) Reveals the First Horizontally Transferred Ubiquitin Gene from a Mosquito Host.</title>
        <authorList>
            <person name="Wang Y."/>
            <person name="White M.M."/>
            <person name="Kvist S."/>
            <person name="Moncalvo J.M."/>
        </authorList>
    </citation>
    <scope>NUCLEOTIDE SEQUENCE [LARGE SCALE GENOMIC DNA]</scope>
    <source>
        <strain evidence="1 2">ALG-7-W6</strain>
    </source>
</reference>